<dbReference type="PANTHER" id="PTHR30055">
    <property type="entry name" value="HTH-TYPE TRANSCRIPTIONAL REGULATOR RUTR"/>
    <property type="match status" value="1"/>
</dbReference>
<organism evidence="5 6">
    <name type="scientific">Marinibaculum pumilum</name>
    <dbReference type="NCBI Taxonomy" id="1766165"/>
    <lineage>
        <taxon>Bacteria</taxon>
        <taxon>Pseudomonadati</taxon>
        <taxon>Pseudomonadota</taxon>
        <taxon>Alphaproteobacteria</taxon>
        <taxon>Rhodospirillales</taxon>
        <taxon>Rhodospirillaceae</taxon>
        <taxon>Marinibaculum</taxon>
    </lineage>
</organism>
<dbReference type="PROSITE" id="PS50977">
    <property type="entry name" value="HTH_TETR_2"/>
    <property type="match status" value="1"/>
</dbReference>
<protein>
    <submittedName>
        <fullName evidence="5">TetR family transcriptional regulator</fullName>
    </submittedName>
</protein>
<dbReference type="Gene3D" id="1.10.10.60">
    <property type="entry name" value="Homeodomain-like"/>
    <property type="match status" value="1"/>
</dbReference>
<evidence type="ECO:0000259" key="4">
    <source>
        <dbReference type="PROSITE" id="PS50977"/>
    </source>
</evidence>
<evidence type="ECO:0000313" key="6">
    <source>
        <dbReference type="Proteomes" id="UP001595528"/>
    </source>
</evidence>
<evidence type="ECO:0000256" key="1">
    <source>
        <dbReference type="ARBA" id="ARBA00023125"/>
    </source>
</evidence>
<dbReference type="Pfam" id="PF00440">
    <property type="entry name" value="TetR_N"/>
    <property type="match status" value="1"/>
</dbReference>
<dbReference type="InterPro" id="IPR050109">
    <property type="entry name" value="HTH-type_TetR-like_transc_reg"/>
</dbReference>
<feature type="DNA-binding region" description="H-T-H motif" evidence="2">
    <location>
        <begin position="47"/>
        <end position="66"/>
    </location>
</feature>
<evidence type="ECO:0000256" key="3">
    <source>
        <dbReference type="SAM" id="MobiDB-lite"/>
    </source>
</evidence>
<sequence length="215" mass="23520">MRSDELAGAAGAAAERPPGDSKSERTRRRILDAAALVLRRKGYAGTRLSDIAKVAGMQAGSLYYHFSSREALVAEVMGTGVAVVQAQMQAALAALPPEASHRNRLAAAIEIHLIAVLEQSDYASATIKLLGQVPKDIQKQQLANERAYGKLWRQLLRDAREAGEIRGDLNLSAMRMMIVGALNWAVEWYHPEDGPAEQIARDFVEMVLHGLVPRR</sequence>
<dbReference type="PANTHER" id="PTHR30055:SF226">
    <property type="entry name" value="HTH-TYPE TRANSCRIPTIONAL REGULATOR PKSA"/>
    <property type="match status" value="1"/>
</dbReference>
<dbReference type="Gene3D" id="1.10.357.10">
    <property type="entry name" value="Tetracycline Repressor, domain 2"/>
    <property type="match status" value="1"/>
</dbReference>
<dbReference type="EMBL" id="JBHRTR010000034">
    <property type="protein sequence ID" value="MFC3229712.1"/>
    <property type="molecule type" value="Genomic_DNA"/>
</dbReference>
<name>A0ABV7L624_9PROT</name>
<evidence type="ECO:0000313" key="5">
    <source>
        <dbReference type="EMBL" id="MFC3229712.1"/>
    </source>
</evidence>
<proteinExistence type="predicted"/>
<evidence type="ECO:0000256" key="2">
    <source>
        <dbReference type="PROSITE-ProRule" id="PRU00335"/>
    </source>
</evidence>
<dbReference type="Pfam" id="PF17932">
    <property type="entry name" value="TetR_C_24"/>
    <property type="match status" value="1"/>
</dbReference>
<keyword evidence="1 2" id="KW-0238">DNA-binding</keyword>
<comment type="caution">
    <text evidence="5">The sequence shown here is derived from an EMBL/GenBank/DDBJ whole genome shotgun (WGS) entry which is preliminary data.</text>
</comment>
<dbReference type="Proteomes" id="UP001595528">
    <property type="component" value="Unassembled WGS sequence"/>
</dbReference>
<dbReference type="PRINTS" id="PR00455">
    <property type="entry name" value="HTHTETR"/>
</dbReference>
<accession>A0ABV7L624</accession>
<gene>
    <name evidence="5" type="ORF">ACFOGJ_20860</name>
</gene>
<feature type="domain" description="HTH tetR-type" evidence="4">
    <location>
        <begin position="24"/>
        <end position="84"/>
    </location>
</feature>
<reference evidence="6" key="1">
    <citation type="journal article" date="2019" name="Int. J. Syst. Evol. Microbiol.">
        <title>The Global Catalogue of Microorganisms (GCM) 10K type strain sequencing project: providing services to taxonomists for standard genome sequencing and annotation.</title>
        <authorList>
            <consortium name="The Broad Institute Genomics Platform"/>
            <consortium name="The Broad Institute Genome Sequencing Center for Infectious Disease"/>
            <person name="Wu L."/>
            <person name="Ma J."/>
        </authorList>
    </citation>
    <scope>NUCLEOTIDE SEQUENCE [LARGE SCALE GENOMIC DNA]</scope>
    <source>
        <strain evidence="6">KCTC 42964</strain>
    </source>
</reference>
<keyword evidence="6" id="KW-1185">Reference proteome</keyword>
<feature type="region of interest" description="Disordered" evidence="3">
    <location>
        <begin position="1"/>
        <end position="26"/>
    </location>
</feature>
<dbReference type="InterPro" id="IPR009057">
    <property type="entry name" value="Homeodomain-like_sf"/>
</dbReference>
<dbReference type="InterPro" id="IPR036271">
    <property type="entry name" value="Tet_transcr_reg_TetR-rel_C_sf"/>
</dbReference>
<dbReference type="SUPFAM" id="SSF46689">
    <property type="entry name" value="Homeodomain-like"/>
    <property type="match status" value="1"/>
</dbReference>
<dbReference type="InterPro" id="IPR041490">
    <property type="entry name" value="KstR2_TetR_C"/>
</dbReference>
<dbReference type="RefSeq" id="WP_379904174.1">
    <property type="nucleotide sequence ID" value="NZ_JBHRTR010000034.1"/>
</dbReference>
<dbReference type="SUPFAM" id="SSF48498">
    <property type="entry name" value="Tetracyclin repressor-like, C-terminal domain"/>
    <property type="match status" value="1"/>
</dbReference>
<dbReference type="InterPro" id="IPR001647">
    <property type="entry name" value="HTH_TetR"/>
</dbReference>